<keyword evidence="2" id="KW-1185">Reference proteome</keyword>
<name>A0ABW7PHZ8_9ACTN</name>
<accession>A0ABW7PHZ8</accession>
<dbReference type="RefSeq" id="WP_395511739.1">
    <property type="nucleotide sequence ID" value="NZ_JBBDHD010000068.1"/>
</dbReference>
<comment type="caution">
    <text evidence="1">The sequence shown here is derived from an EMBL/GenBank/DDBJ whole genome shotgun (WGS) entry which is preliminary data.</text>
</comment>
<dbReference type="Proteomes" id="UP001610631">
    <property type="component" value="Unassembled WGS sequence"/>
</dbReference>
<reference evidence="1 2" key="1">
    <citation type="submission" date="2024-03" db="EMBL/GenBank/DDBJ databases">
        <title>Whole genome sequencing of Streptomyces racemochromogenes, to identify antimicrobial biosynthetic gene clusters.</title>
        <authorList>
            <person name="Suryawanshi P."/>
            <person name="Krishnaraj P.U."/>
            <person name="Arun Y.P."/>
            <person name="Suryawanshi M.P."/>
            <person name="Rakshit O."/>
        </authorList>
    </citation>
    <scope>NUCLEOTIDE SEQUENCE [LARGE SCALE GENOMIC DNA]</scope>
    <source>
        <strain evidence="1 2">AUDT626</strain>
    </source>
</reference>
<protein>
    <submittedName>
        <fullName evidence="1">Uncharacterized protein</fullName>
    </submittedName>
</protein>
<evidence type="ECO:0000313" key="2">
    <source>
        <dbReference type="Proteomes" id="UP001610631"/>
    </source>
</evidence>
<organism evidence="1 2">
    <name type="scientific">Streptomyces racemochromogenes</name>
    <dbReference type="NCBI Taxonomy" id="67353"/>
    <lineage>
        <taxon>Bacteria</taxon>
        <taxon>Bacillati</taxon>
        <taxon>Actinomycetota</taxon>
        <taxon>Actinomycetes</taxon>
        <taxon>Kitasatosporales</taxon>
        <taxon>Streptomycetaceae</taxon>
        <taxon>Streptomyces</taxon>
    </lineage>
</organism>
<evidence type="ECO:0000313" key="1">
    <source>
        <dbReference type="EMBL" id="MFH7598023.1"/>
    </source>
</evidence>
<dbReference type="EMBL" id="JBBDHD010000068">
    <property type="protein sequence ID" value="MFH7598023.1"/>
    <property type="molecule type" value="Genomic_DNA"/>
</dbReference>
<gene>
    <name evidence="1" type="ORF">WDV06_23420</name>
</gene>
<proteinExistence type="predicted"/>
<sequence length="43" mass="5002">MDSHSPGSTSRLELLRFLDDVQLQDLQRTRDWIATEELGVDWA</sequence>